<proteinExistence type="predicted"/>
<evidence type="ECO:0000256" key="1">
    <source>
        <dbReference type="SAM" id="MobiDB-lite"/>
    </source>
</evidence>
<reference evidence="3" key="1">
    <citation type="submission" date="2015-09" db="EMBL/GenBank/DDBJ databases">
        <authorList>
            <consortium name="Pathogen Informatics"/>
        </authorList>
    </citation>
    <scope>NUCLEOTIDE SEQUENCE [LARGE SCALE GENOMIC DNA]</scope>
    <source>
        <strain evidence="3">Lake Konstanz</strain>
    </source>
</reference>
<evidence type="ECO:0000313" key="3">
    <source>
        <dbReference type="Proteomes" id="UP000051952"/>
    </source>
</evidence>
<organism evidence="2 3">
    <name type="scientific">Bodo saltans</name>
    <name type="common">Flagellated protozoan</name>
    <dbReference type="NCBI Taxonomy" id="75058"/>
    <lineage>
        <taxon>Eukaryota</taxon>
        <taxon>Discoba</taxon>
        <taxon>Euglenozoa</taxon>
        <taxon>Kinetoplastea</taxon>
        <taxon>Metakinetoplastina</taxon>
        <taxon>Eubodonida</taxon>
        <taxon>Bodonidae</taxon>
        <taxon>Bodo</taxon>
    </lineage>
</organism>
<dbReference type="AlphaFoldDB" id="A0A0S4J9R9"/>
<gene>
    <name evidence="2" type="ORF">BSAL_94155</name>
</gene>
<feature type="compositionally biased region" description="Low complexity" evidence="1">
    <location>
        <begin position="560"/>
        <end position="575"/>
    </location>
</feature>
<evidence type="ECO:0000313" key="2">
    <source>
        <dbReference type="EMBL" id="CUG86679.1"/>
    </source>
</evidence>
<sequence>MGFFIGLAGEVSRRNIGTFDHSPIIGDDLDKLHSAALDAINQLRRLHASDGTKPVEVVFAYAAPAVCDVEHLKFLLEMRFDVAQELVKDDGQDAFMLEWEAALEGAVRPAMHPTTKLTTPTGVPPFLFIEQLQHSLQESGVRIIEVEGRLSSCAGLLVEQLNARYVLSNDTDLLLTPGVNVVLLHPILPDESSATPPATDPHSVWNVLLPRKTLFGKNVAAPTREVRVFFSNKLLGVLGVTFDELHRVASLCRNSISDRLSIEDAVAQVKRGQADGEGAHRPDPETRVQLFYDTHGREIPAEKLALLRSGRFESPLVPTPEGDTRCFLYTISTFRRLKHVEAYLLGRSDVTFVFDEDDTQEVDAGLSGLPRWDATLPAITDKAVAAKTISRVFNVNEDVATKLFDKENSNKLPPAVLLVLWAMCDACDDMEEIWRITEMLVLVYLASNPNAGASAAAKEIAEQTKPTSNSSQGLLASAKLAHLFATAYWDTVLKLPQPADLFSASVLLGVHQSTFTERNGIALNDVIYNTIKWHIDEFIDLIPEEMLNFIVAKGEAGAEVAAPPPSAKQKQSSKQVSRSKAKHDDGTWTVVNSQAKRSERIRQSAPSAMMGVAQRVAAAYRLGCKMIVTHSFRGGTRILAEKIGQALNNPAKVGYLLGDPRGKSGQREKRTSESTAICVTPTGFFTTVLQYFPCLPRYMKHRASITNVIIVAPSAAEWTPQHERRTGEIFDAAGVERW</sequence>
<keyword evidence="3" id="KW-1185">Reference proteome</keyword>
<name>A0A0S4J9R9_BODSA</name>
<accession>A0A0S4J9R9</accession>
<dbReference type="Proteomes" id="UP000051952">
    <property type="component" value="Unassembled WGS sequence"/>
</dbReference>
<dbReference type="VEuPathDB" id="TriTrypDB:BSAL_94155"/>
<protein>
    <submittedName>
        <fullName evidence="2">Uncharacterized protein</fullName>
    </submittedName>
</protein>
<feature type="region of interest" description="Disordered" evidence="1">
    <location>
        <begin position="560"/>
        <end position="586"/>
    </location>
</feature>
<dbReference type="EMBL" id="CYKH01001363">
    <property type="protein sequence ID" value="CUG86679.1"/>
    <property type="molecule type" value="Genomic_DNA"/>
</dbReference>